<organism evidence="1 2">
    <name type="scientific">Funneliformis geosporum</name>
    <dbReference type="NCBI Taxonomy" id="1117311"/>
    <lineage>
        <taxon>Eukaryota</taxon>
        <taxon>Fungi</taxon>
        <taxon>Fungi incertae sedis</taxon>
        <taxon>Mucoromycota</taxon>
        <taxon>Glomeromycotina</taxon>
        <taxon>Glomeromycetes</taxon>
        <taxon>Glomerales</taxon>
        <taxon>Glomeraceae</taxon>
        <taxon>Funneliformis</taxon>
    </lineage>
</organism>
<evidence type="ECO:0000313" key="2">
    <source>
        <dbReference type="Proteomes" id="UP001153678"/>
    </source>
</evidence>
<accession>A0A9W4T414</accession>
<name>A0A9W4T414_9GLOM</name>
<protein>
    <submittedName>
        <fullName evidence="1">12882_t:CDS:1</fullName>
    </submittedName>
</protein>
<dbReference type="Proteomes" id="UP001153678">
    <property type="component" value="Unassembled WGS sequence"/>
</dbReference>
<evidence type="ECO:0000313" key="1">
    <source>
        <dbReference type="EMBL" id="CAI2191020.1"/>
    </source>
</evidence>
<feature type="non-terminal residue" evidence="1">
    <location>
        <position position="76"/>
    </location>
</feature>
<dbReference type="AlphaFoldDB" id="A0A9W4T414"/>
<sequence length="76" mass="9029">NKTMTLYWGTEVLTVPIEYRISSKVKIETQANIKKSQQKQKDRHDEKLPKLQPFKVGDLVLMYKSNIHDKKKLEDR</sequence>
<keyword evidence="2" id="KW-1185">Reference proteome</keyword>
<comment type="caution">
    <text evidence="1">The sequence shown here is derived from an EMBL/GenBank/DDBJ whole genome shotgun (WGS) entry which is preliminary data.</text>
</comment>
<gene>
    <name evidence="1" type="ORF">FWILDA_LOCUS14867</name>
</gene>
<dbReference type="EMBL" id="CAMKVN010007029">
    <property type="protein sequence ID" value="CAI2191020.1"/>
    <property type="molecule type" value="Genomic_DNA"/>
</dbReference>
<reference evidence="1" key="1">
    <citation type="submission" date="2022-08" db="EMBL/GenBank/DDBJ databases">
        <authorList>
            <person name="Kallberg Y."/>
            <person name="Tangrot J."/>
            <person name="Rosling A."/>
        </authorList>
    </citation>
    <scope>NUCLEOTIDE SEQUENCE</scope>
    <source>
        <strain evidence="1">Wild A</strain>
    </source>
</reference>
<proteinExistence type="predicted"/>
<dbReference type="OrthoDB" id="2326520at2759"/>